<evidence type="ECO:0000313" key="2">
    <source>
        <dbReference type="Proteomes" id="UP000045545"/>
    </source>
</evidence>
<dbReference type="Proteomes" id="UP000045545">
    <property type="component" value="Unassembled WGS sequence"/>
</dbReference>
<reference evidence="1 2" key="1">
    <citation type="submission" date="2015-03" db="EMBL/GenBank/DDBJ databases">
        <authorList>
            <person name="Murphy D."/>
        </authorList>
    </citation>
    <scope>NUCLEOTIDE SEQUENCE [LARGE SCALE GENOMIC DNA]</scope>
    <source>
        <strain evidence="1 2">OL-4</strain>
    </source>
</reference>
<proteinExistence type="predicted"/>
<name>A0A0E4GDU9_9FIRM</name>
<sequence length="47" mass="5541">MKGDWCIKSPVSLFVSYILVRKFDIILTELFREFGNLNRGNEYGENQ</sequence>
<gene>
    <name evidence="1" type="ORF">1547</name>
</gene>
<dbReference type="EMBL" id="CGIH01000027">
    <property type="protein sequence ID" value="CFX63200.1"/>
    <property type="molecule type" value="Genomic_DNA"/>
</dbReference>
<evidence type="ECO:0000313" key="1">
    <source>
        <dbReference type="EMBL" id="CFX63200.1"/>
    </source>
</evidence>
<accession>A0A0E4GDU9</accession>
<dbReference type="AlphaFoldDB" id="A0A0E4GDU9"/>
<organism evidence="1 2">
    <name type="scientific">Syntrophomonas zehnderi OL-4</name>
    <dbReference type="NCBI Taxonomy" id="690567"/>
    <lineage>
        <taxon>Bacteria</taxon>
        <taxon>Bacillati</taxon>
        <taxon>Bacillota</taxon>
        <taxon>Clostridia</taxon>
        <taxon>Eubacteriales</taxon>
        <taxon>Syntrophomonadaceae</taxon>
        <taxon>Syntrophomonas</taxon>
    </lineage>
</organism>
<keyword evidence="2" id="KW-1185">Reference proteome</keyword>
<protein>
    <submittedName>
        <fullName evidence="1">Uncharacterized</fullName>
    </submittedName>
</protein>